<dbReference type="STRING" id="1265313.HRUBRA_01002"/>
<dbReference type="InterPro" id="IPR014567">
    <property type="entry name" value="UCP031900"/>
</dbReference>
<feature type="domain" description="Phytase-like" evidence="1">
    <location>
        <begin position="29"/>
        <end position="268"/>
    </location>
</feature>
<sequence length="289" mass="29609">MELAAIDADADLPGAAFAGGWHLASTDPAFGGLSGLAVRADGALLAITDRGAFVVIELRDGIPASARLAPMGLETADDKTARDAEGLALHEELALVSFEHRHRVLAFALGRCGAAARGAPVAAFGAAVSGLSRALAANGGAEGLAVTPGGALLLGLETNDDGLPLAQLTEAGTAAVSTRIAPRGRPVLTGLDATATTLYAVLRDYLPGVGNHIEVLAMPLGPGGPAASKVRRVLRLAPRHGTDNFEGIALSRRADGSLRLWLVADDNFSHRQRTLLYAFNLGDDPQPSP</sequence>
<dbReference type="Proteomes" id="UP000029640">
    <property type="component" value="Unassembled WGS sequence"/>
</dbReference>
<accession>A0A095XX86</accession>
<name>A0A095XX86_9GAMM</name>
<organism evidence="2 3">
    <name type="scientific">Pseudohaliea rubra DSM 19751</name>
    <dbReference type="NCBI Taxonomy" id="1265313"/>
    <lineage>
        <taxon>Bacteria</taxon>
        <taxon>Pseudomonadati</taxon>
        <taxon>Pseudomonadota</taxon>
        <taxon>Gammaproteobacteria</taxon>
        <taxon>Cellvibrionales</taxon>
        <taxon>Halieaceae</taxon>
        <taxon>Pseudohaliea</taxon>
    </lineage>
</organism>
<proteinExistence type="predicted"/>
<dbReference type="HOGENOM" id="CLU_962314_0_0_6"/>
<dbReference type="SUPFAM" id="SSF50956">
    <property type="entry name" value="Thermostable phytase (3-phytase)"/>
    <property type="match status" value="1"/>
</dbReference>
<evidence type="ECO:0000313" key="3">
    <source>
        <dbReference type="Proteomes" id="UP000029640"/>
    </source>
</evidence>
<evidence type="ECO:0000313" key="2">
    <source>
        <dbReference type="EMBL" id="KGE04316.1"/>
    </source>
</evidence>
<reference evidence="2 3" key="1">
    <citation type="journal article" date="2014" name="Genome Announc.">
        <title>Genome Sequence of Gammaproteobacterial Pseudohaliea rubra Type Strain DSM 19751, Isolated from Coastal Seawater of the Mediterranean Sea.</title>
        <authorList>
            <person name="Spring S."/>
            <person name="Fiebig A."/>
            <person name="Riedel T."/>
            <person name="Goker M."/>
            <person name="Klenk H.P."/>
        </authorList>
    </citation>
    <scope>NUCLEOTIDE SEQUENCE [LARGE SCALE GENOMIC DNA]</scope>
    <source>
        <strain evidence="2 3">DSM 19751</strain>
    </source>
</reference>
<dbReference type="EMBL" id="AUVB01000028">
    <property type="protein sequence ID" value="KGE04316.1"/>
    <property type="molecule type" value="Genomic_DNA"/>
</dbReference>
<dbReference type="eggNOG" id="COG4246">
    <property type="taxonomic scope" value="Bacteria"/>
</dbReference>
<dbReference type="PIRSF" id="PIRSF031900">
    <property type="entry name" value="UCP031900"/>
    <property type="match status" value="1"/>
</dbReference>
<dbReference type="InterPro" id="IPR027372">
    <property type="entry name" value="Phytase-like_dom"/>
</dbReference>
<evidence type="ECO:0000259" key="1">
    <source>
        <dbReference type="Pfam" id="PF13449"/>
    </source>
</evidence>
<dbReference type="Pfam" id="PF13449">
    <property type="entry name" value="Phytase-like"/>
    <property type="match status" value="1"/>
</dbReference>
<dbReference type="AlphaFoldDB" id="A0A095XX86"/>
<protein>
    <recommendedName>
        <fullName evidence="1">Phytase-like domain-containing protein</fullName>
    </recommendedName>
</protein>
<gene>
    <name evidence="2" type="ORF">HRUBRA_01002</name>
</gene>
<comment type="caution">
    <text evidence="2">The sequence shown here is derived from an EMBL/GenBank/DDBJ whole genome shotgun (WGS) entry which is preliminary data.</text>
</comment>
<keyword evidence="3" id="KW-1185">Reference proteome</keyword>